<dbReference type="AlphaFoldDB" id="B6UHG4"/>
<proteinExistence type="evidence at transcript level"/>
<protein>
    <submittedName>
        <fullName evidence="1">Uncharacterized protein</fullName>
    </submittedName>
</protein>
<dbReference type="EMBL" id="EU976679">
    <property type="protein sequence ID" value="ACG48797.1"/>
    <property type="molecule type" value="mRNA"/>
</dbReference>
<evidence type="ECO:0000313" key="1">
    <source>
        <dbReference type="EMBL" id="ACG48797.1"/>
    </source>
</evidence>
<dbReference type="KEGG" id="zma:100279076"/>
<organism evidence="1">
    <name type="scientific">Zea mays</name>
    <name type="common">Maize</name>
    <dbReference type="NCBI Taxonomy" id="4577"/>
    <lineage>
        <taxon>Eukaryota</taxon>
        <taxon>Viridiplantae</taxon>
        <taxon>Streptophyta</taxon>
        <taxon>Embryophyta</taxon>
        <taxon>Tracheophyta</taxon>
        <taxon>Spermatophyta</taxon>
        <taxon>Magnoliopsida</taxon>
        <taxon>Liliopsida</taxon>
        <taxon>Poales</taxon>
        <taxon>Poaceae</taxon>
        <taxon>PACMAD clade</taxon>
        <taxon>Panicoideae</taxon>
        <taxon>Andropogonodae</taxon>
        <taxon>Andropogoneae</taxon>
        <taxon>Tripsacinae</taxon>
        <taxon>Zea</taxon>
    </lineage>
</organism>
<accession>B6UHG4</accession>
<reference evidence="1" key="1">
    <citation type="journal article" date="2009" name="Plant Mol. Biol.">
        <title>Insights into corn genes derived from large-scale cDNA sequencing.</title>
        <authorList>
            <person name="Alexandrov N.N."/>
            <person name="Brover V.V."/>
            <person name="Freidin S."/>
            <person name="Troukhan M.E."/>
            <person name="Tatarinova T.V."/>
            <person name="Zhang H."/>
            <person name="Swaller T.J."/>
            <person name="Lu Y.P."/>
            <person name="Bouck J."/>
            <person name="Flavell R.B."/>
            <person name="Feldmann K.A."/>
        </authorList>
    </citation>
    <scope>NUCLEOTIDE SEQUENCE</scope>
</reference>
<sequence>MGVAVICPFQPCERPVYNRAKAKGHRSGFSSASPPSSPCNDLLATTTTIFFVALFFESLCSRRVKSCSRFFDWFTSRRSLLGHSSSFESSEALVAAVRILALVTEEMRDHTPGPLDMRLLSIAPRVFSRGSNNSLPLHL</sequence>
<dbReference type="GeneID" id="100279076"/>
<name>B6UHG4_MAIZE</name>